<reference evidence="2" key="1">
    <citation type="journal article" date="2020" name="mSystems">
        <title>Genome- and Community-Level Interaction Insights into Carbon Utilization and Element Cycling Functions of Hydrothermarchaeota in Hydrothermal Sediment.</title>
        <authorList>
            <person name="Zhou Z."/>
            <person name="Liu Y."/>
            <person name="Xu W."/>
            <person name="Pan J."/>
            <person name="Luo Z.H."/>
            <person name="Li M."/>
        </authorList>
    </citation>
    <scope>NUCLEOTIDE SEQUENCE [LARGE SCALE GENOMIC DNA]</scope>
    <source>
        <strain evidence="2">SpSt-1065</strain>
    </source>
</reference>
<dbReference type="Gene3D" id="3.10.450.50">
    <property type="match status" value="1"/>
</dbReference>
<organism evidence="2">
    <name type="scientific">Thermomicrobium roseum</name>
    <dbReference type="NCBI Taxonomy" id="500"/>
    <lineage>
        <taxon>Bacteria</taxon>
        <taxon>Pseudomonadati</taxon>
        <taxon>Thermomicrobiota</taxon>
        <taxon>Thermomicrobia</taxon>
        <taxon>Thermomicrobiales</taxon>
        <taxon>Thermomicrobiaceae</taxon>
        <taxon>Thermomicrobium</taxon>
    </lineage>
</organism>
<protein>
    <recommendedName>
        <fullName evidence="3">DUF4878 domain-containing protein</fullName>
    </recommendedName>
</protein>
<keyword evidence="1" id="KW-0732">Signal</keyword>
<dbReference type="InterPro" id="IPR032710">
    <property type="entry name" value="NTF2-like_dom_sf"/>
</dbReference>
<feature type="signal peptide" evidence="1">
    <location>
        <begin position="1"/>
        <end position="17"/>
    </location>
</feature>
<name>A0A7C5RTR7_THERO</name>
<dbReference type="SUPFAM" id="SSF54427">
    <property type="entry name" value="NTF2-like"/>
    <property type="match status" value="1"/>
</dbReference>
<proteinExistence type="predicted"/>
<evidence type="ECO:0000256" key="1">
    <source>
        <dbReference type="SAM" id="SignalP"/>
    </source>
</evidence>
<comment type="caution">
    <text evidence="2">The sequence shown here is derived from an EMBL/GenBank/DDBJ whole genome shotgun (WGS) entry which is preliminary data.</text>
</comment>
<accession>A0A7C5RTR7</accession>
<gene>
    <name evidence="2" type="ORF">ENM21_05465</name>
</gene>
<sequence length="135" mass="15199">MLLLFLALTVLACSRSAPPPTPTPFANPADEIRFVVTRYLDAIYHGRAGEAWLMHSRATNEGESFDEFAAVVQVAKEVGSRIEILQIDEPEIRGDQASVIVVQRLGPRVTTYMFRLVYEDGHWKIHNPRDLVPQP</sequence>
<evidence type="ECO:0000313" key="2">
    <source>
        <dbReference type="EMBL" id="HHM96643.1"/>
    </source>
</evidence>
<evidence type="ECO:0008006" key="3">
    <source>
        <dbReference type="Google" id="ProtNLM"/>
    </source>
</evidence>
<dbReference type="AlphaFoldDB" id="A0A7C5RTR7"/>
<feature type="chain" id="PRO_5028137617" description="DUF4878 domain-containing protein" evidence="1">
    <location>
        <begin position="18"/>
        <end position="135"/>
    </location>
</feature>
<dbReference type="EMBL" id="DRWX01000257">
    <property type="protein sequence ID" value="HHM96643.1"/>
    <property type="molecule type" value="Genomic_DNA"/>
</dbReference>